<feature type="compositionally biased region" description="Basic and acidic residues" evidence="1">
    <location>
        <begin position="1"/>
        <end position="12"/>
    </location>
</feature>
<keyword evidence="3" id="KW-1185">Reference proteome</keyword>
<dbReference type="AlphaFoldDB" id="K0SYP5"/>
<feature type="non-terminal residue" evidence="2">
    <location>
        <position position="99"/>
    </location>
</feature>
<feature type="region of interest" description="Disordered" evidence="1">
    <location>
        <begin position="1"/>
        <end position="99"/>
    </location>
</feature>
<proteinExistence type="predicted"/>
<sequence length="99" mass="9787">MFARKLGAERCPRGAPEQEEGTGRGGARKGGGGGAEGRERGAAAGVGPGRAHRGGGESTAREDTPGSPTSGTRGAPHDEPAGFHVADQGLLTGRVDGAR</sequence>
<name>K0SYP5_THAOC</name>
<dbReference type="Proteomes" id="UP000266841">
    <property type="component" value="Unassembled WGS sequence"/>
</dbReference>
<feature type="compositionally biased region" description="Gly residues" evidence="1">
    <location>
        <begin position="23"/>
        <end position="35"/>
    </location>
</feature>
<reference evidence="2 3" key="1">
    <citation type="journal article" date="2012" name="Genome Biol.">
        <title>Genome and low-iron response of an oceanic diatom adapted to chronic iron limitation.</title>
        <authorList>
            <person name="Lommer M."/>
            <person name="Specht M."/>
            <person name="Roy A.S."/>
            <person name="Kraemer L."/>
            <person name="Andreson R."/>
            <person name="Gutowska M.A."/>
            <person name="Wolf J."/>
            <person name="Bergner S.V."/>
            <person name="Schilhabel M.B."/>
            <person name="Klostermeier U.C."/>
            <person name="Beiko R.G."/>
            <person name="Rosenstiel P."/>
            <person name="Hippler M."/>
            <person name="Laroche J."/>
        </authorList>
    </citation>
    <scope>NUCLEOTIDE SEQUENCE [LARGE SCALE GENOMIC DNA]</scope>
    <source>
        <strain evidence="2 3">CCMP1005</strain>
    </source>
</reference>
<gene>
    <name evidence="2" type="ORF">THAOC_07015</name>
</gene>
<comment type="caution">
    <text evidence="2">The sequence shown here is derived from an EMBL/GenBank/DDBJ whole genome shotgun (WGS) entry which is preliminary data.</text>
</comment>
<evidence type="ECO:0000313" key="2">
    <source>
        <dbReference type="EMBL" id="EJK71533.1"/>
    </source>
</evidence>
<evidence type="ECO:0000313" key="3">
    <source>
        <dbReference type="Proteomes" id="UP000266841"/>
    </source>
</evidence>
<accession>K0SYP5</accession>
<evidence type="ECO:0000256" key="1">
    <source>
        <dbReference type="SAM" id="MobiDB-lite"/>
    </source>
</evidence>
<dbReference type="EMBL" id="AGNL01007103">
    <property type="protein sequence ID" value="EJK71533.1"/>
    <property type="molecule type" value="Genomic_DNA"/>
</dbReference>
<organism evidence="2 3">
    <name type="scientific">Thalassiosira oceanica</name>
    <name type="common">Marine diatom</name>
    <dbReference type="NCBI Taxonomy" id="159749"/>
    <lineage>
        <taxon>Eukaryota</taxon>
        <taxon>Sar</taxon>
        <taxon>Stramenopiles</taxon>
        <taxon>Ochrophyta</taxon>
        <taxon>Bacillariophyta</taxon>
        <taxon>Coscinodiscophyceae</taxon>
        <taxon>Thalassiosirophycidae</taxon>
        <taxon>Thalassiosirales</taxon>
        <taxon>Thalassiosiraceae</taxon>
        <taxon>Thalassiosira</taxon>
    </lineage>
</organism>
<protein>
    <submittedName>
        <fullName evidence="2">Uncharacterized protein</fullName>
    </submittedName>
</protein>